<dbReference type="SUPFAM" id="SSF57850">
    <property type="entry name" value="RING/U-box"/>
    <property type="match status" value="1"/>
</dbReference>
<evidence type="ECO:0000256" key="1">
    <source>
        <dbReference type="ARBA" id="ARBA00022679"/>
    </source>
</evidence>
<dbReference type="SUPFAM" id="SSF90229">
    <property type="entry name" value="CCCH zinc finger"/>
    <property type="match status" value="1"/>
</dbReference>
<dbReference type="eggNOG" id="KOG1039">
    <property type="taxonomic scope" value="Eukaryota"/>
</dbReference>
<dbReference type="GeneID" id="19952024"/>
<dbReference type="PROSITE" id="PS00518">
    <property type="entry name" value="ZF_RING_1"/>
    <property type="match status" value="1"/>
</dbReference>
<dbReference type="GO" id="GO:0000209">
    <property type="term" value="P:protein polyubiquitination"/>
    <property type="evidence" value="ECO:0007669"/>
    <property type="project" value="InterPro"/>
</dbReference>
<dbReference type="PANTHER" id="PTHR11224:SF10">
    <property type="entry name" value="IP09428P-RELATED"/>
    <property type="match status" value="1"/>
</dbReference>
<dbReference type="Gene3D" id="4.10.1000.10">
    <property type="entry name" value="Zinc finger, CCCH-type"/>
    <property type="match status" value="1"/>
</dbReference>
<keyword evidence="3 5" id="KW-0863">Zinc-finger</keyword>
<evidence type="ECO:0000256" key="4">
    <source>
        <dbReference type="ARBA" id="ARBA00022833"/>
    </source>
</evidence>
<dbReference type="VEuPathDB" id="FungiDB:SDRG_11297"/>
<accession>T0RMA6</accession>
<evidence type="ECO:0000256" key="6">
    <source>
        <dbReference type="SAM" id="MobiDB-lite"/>
    </source>
</evidence>
<dbReference type="InterPro" id="IPR013083">
    <property type="entry name" value="Znf_RING/FYVE/PHD"/>
</dbReference>
<evidence type="ECO:0000256" key="2">
    <source>
        <dbReference type="ARBA" id="ARBA00022723"/>
    </source>
</evidence>
<dbReference type="InterPro" id="IPR001841">
    <property type="entry name" value="Znf_RING"/>
</dbReference>
<evidence type="ECO:0000313" key="9">
    <source>
        <dbReference type="EMBL" id="EQC31112.1"/>
    </source>
</evidence>
<dbReference type="GO" id="GO:0061630">
    <property type="term" value="F:ubiquitin protein ligase activity"/>
    <property type="evidence" value="ECO:0007669"/>
    <property type="project" value="InterPro"/>
</dbReference>
<dbReference type="Pfam" id="PF00642">
    <property type="entry name" value="zf-CCCH"/>
    <property type="match status" value="1"/>
</dbReference>
<feature type="zinc finger region" description="C3H1-type" evidence="5">
    <location>
        <begin position="336"/>
        <end position="365"/>
    </location>
</feature>
<dbReference type="InterPro" id="IPR000571">
    <property type="entry name" value="Znf_CCCH"/>
</dbReference>
<dbReference type="SMART" id="SM00356">
    <property type="entry name" value="ZnF_C3H1"/>
    <property type="match status" value="4"/>
</dbReference>
<dbReference type="STRING" id="1156394.T0RMA6"/>
<dbReference type="OrthoDB" id="250836at2759"/>
<dbReference type="Pfam" id="PF14608">
    <property type="entry name" value="zf-CCCH_2"/>
    <property type="match status" value="3"/>
</dbReference>
<protein>
    <recommendedName>
        <fullName evidence="11">RING-type E3 ubiquitin transferase</fullName>
    </recommendedName>
</protein>
<evidence type="ECO:0000259" key="8">
    <source>
        <dbReference type="PROSITE" id="PS50103"/>
    </source>
</evidence>
<keyword evidence="10" id="KW-1185">Reference proteome</keyword>
<feature type="domain" description="C3H1-type" evidence="8">
    <location>
        <begin position="29"/>
        <end position="55"/>
    </location>
</feature>
<feature type="zinc finger region" description="C3H1-type" evidence="5">
    <location>
        <begin position="215"/>
        <end position="242"/>
    </location>
</feature>
<dbReference type="Gene3D" id="2.30.30.1190">
    <property type="match status" value="1"/>
</dbReference>
<dbReference type="InParanoid" id="T0RMA6"/>
<dbReference type="AlphaFoldDB" id="T0RMA6"/>
<keyword evidence="2 5" id="KW-0479">Metal-binding</keyword>
<name>T0RMA6_SAPDV</name>
<evidence type="ECO:0008006" key="11">
    <source>
        <dbReference type="Google" id="ProtNLM"/>
    </source>
</evidence>
<feature type="region of interest" description="Disordered" evidence="6">
    <location>
        <begin position="68"/>
        <end position="114"/>
    </location>
</feature>
<sequence length="387" mass="42843">MSGSTKRAVCTFHLQNACSKGSSCRFEHSARPPCKFFRDGKCSMGAACRFAHSSAGSEPSIVACSLPMDQRTDNNSAPHPSSVKSTHNQSSIQSQPNQSSSVVSQPKSDSNRIMTGQINGHAFEVEILDPANVPSFARRDYDEETDYSYVEPDSIDDGPTEYDTFVSARNQFQEQLDDLARKMAALTDDGDETDSSTLQHRPSFEHCDYSDIQPAAPPKQCKFHLQGACRFGDACIYSHARGLSSDEGLLMDKELHASQDVECNICMDLVLRAGERFGLLPNCFHAFCLKCIRDKDRDVLRQCPVCAADAPFIVPCNRFIADPSRKQQILADYKANLATIPCRHFNLGRGKCPFGHGCFYEHRFPDGRLAVRSGLEKPPLGRRLQSA</sequence>
<keyword evidence="4 5" id="KW-0862">Zinc</keyword>
<dbReference type="PROSITE" id="PS50089">
    <property type="entry name" value="ZF_RING_2"/>
    <property type="match status" value="1"/>
</dbReference>
<dbReference type="GO" id="GO:0008270">
    <property type="term" value="F:zinc ion binding"/>
    <property type="evidence" value="ECO:0007669"/>
    <property type="project" value="UniProtKB-KW"/>
</dbReference>
<dbReference type="InterPro" id="IPR045072">
    <property type="entry name" value="MKRN-like"/>
</dbReference>
<dbReference type="PROSITE" id="PS50103">
    <property type="entry name" value="ZF_C3H1"/>
    <property type="match status" value="4"/>
</dbReference>
<dbReference type="RefSeq" id="XP_008615551.1">
    <property type="nucleotide sequence ID" value="XM_008617329.1"/>
</dbReference>
<dbReference type="Gene3D" id="3.30.40.10">
    <property type="entry name" value="Zinc/RING finger domain, C3HC4 (zinc finger)"/>
    <property type="match status" value="1"/>
</dbReference>
<dbReference type="InterPro" id="IPR017907">
    <property type="entry name" value="Znf_RING_CS"/>
</dbReference>
<evidence type="ECO:0000313" key="10">
    <source>
        <dbReference type="Proteomes" id="UP000030762"/>
    </source>
</evidence>
<feature type="domain" description="C3H1-type" evidence="8">
    <location>
        <begin position="215"/>
        <end position="242"/>
    </location>
</feature>
<dbReference type="Pfam" id="PF14634">
    <property type="entry name" value="zf-RING_5"/>
    <property type="match status" value="1"/>
</dbReference>
<feature type="zinc finger region" description="C3H1-type" evidence="5">
    <location>
        <begin position="29"/>
        <end position="55"/>
    </location>
</feature>
<evidence type="ECO:0000256" key="5">
    <source>
        <dbReference type="PROSITE-ProRule" id="PRU00723"/>
    </source>
</evidence>
<feature type="compositionally biased region" description="Polar residues" evidence="6">
    <location>
        <begin position="73"/>
        <end position="87"/>
    </location>
</feature>
<evidence type="ECO:0000259" key="7">
    <source>
        <dbReference type="PROSITE" id="PS50089"/>
    </source>
</evidence>
<dbReference type="EMBL" id="JH767171">
    <property type="protein sequence ID" value="EQC31112.1"/>
    <property type="molecule type" value="Genomic_DNA"/>
</dbReference>
<dbReference type="SMART" id="SM00184">
    <property type="entry name" value="RING"/>
    <property type="match status" value="1"/>
</dbReference>
<organism evidence="9 10">
    <name type="scientific">Saprolegnia diclina (strain VS20)</name>
    <dbReference type="NCBI Taxonomy" id="1156394"/>
    <lineage>
        <taxon>Eukaryota</taxon>
        <taxon>Sar</taxon>
        <taxon>Stramenopiles</taxon>
        <taxon>Oomycota</taxon>
        <taxon>Saprolegniomycetes</taxon>
        <taxon>Saprolegniales</taxon>
        <taxon>Saprolegniaceae</taxon>
        <taxon>Saprolegnia</taxon>
    </lineage>
</organism>
<dbReference type="OMA" id="CIKEHER"/>
<proteinExistence type="predicted"/>
<gene>
    <name evidence="9" type="ORF">SDRG_11297</name>
</gene>
<feature type="domain" description="C3H1-type" evidence="8">
    <location>
        <begin position="4"/>
        <end position="28"/>
    </location>
</feature>
<feature type="domain" description="RING-type" evidence="7">
    <location>
        <begin position="263"/>
        <end position="306"/>
    </location>
</feature>
<dbReference type="PANTHER" id="PTHR11224">
    <property type="entry name" value="MAKORIN-RELATED"/>
    <property type="match status" value="1"/>
</dbReference>
<evidence type="ECO:0000256" key="3">
    <source>
        <dbReference type="ARBA" id="ARBA00022771"/>
    </source>
</evidence>
<dbReference type="InterPro" id="IPR036855">
    <property type="entry name" value="Znf_CCCH_sf"/>
</dbReference>
<feature type="domain" description="C3H1-type" evidence="8">
    <location>
        <begin position="336"/>
        <end position="365"/>
    </location>
</feature>
<dbReference type="Proteomes" id="UP000030762">
    <property type="component" value="Unassembled WGS sequence"/>
</dbReference>
<keyword evidence="1" id="KW-0808">Transferase</keyword>
<feature type="zinc finger region" description="C3H1-type" evidence="5">
    <location>
        <begin position="4"/>
        <end position="28"/>
    </location>
</feature>
<reference evidence="9 10" key="1">
    <citation type="submission" date="2012-04" db="EMBL/GenBank/DDBJ databases">
        <title>The Genome Sequence of Saprolegnia declina VS20.</title>
        <authorList>
            <consortium name="The Broad Institute Genome Sequencing Platform"/>
            <person name="Russ C."/>
            <person name="Nusbaum C."/>
            <person name="Tyler B."/>
            <person name="van West P."/>
            <person name="Dieguez-Uribeondo J."/>
            <person name="de Bruijn I."/>
            <person name="Tripathy S."/>
            <person name="Jiang R."/>
            <person name="Young S.K."/>
            <person name="Zeng Q."/>
            <person name="Gargeya S."/>
            <person name="Fitzgerald M."/>
            <person name="Haas B."/>
            <person name="Abouelleil A."/>
            <person name="Alvarado L."/>
            <person name="Arachchi H.M."/>
            <person name="Berlin A."/>
            <person name="Chapman S.B."/>
            <person name="Goldberg J."/>
            <person name="Griggs A."/>
            <person name="Gujja S."/>
            <person name="Hansen M."/>
            <person name="Howarth C."/>
            <person name="Imamovic A."/>
            <person name="Larimer J."/>
            <person name="McCowen C."/>
            <person name="Montmayeur A."/>
            <person name="Murphy C."/>
            <person name="Neiman D."/>
            <person name="Pearson M."/>
            <person name="Priest M."/>
            <person name="Roberts A."/>
            <person name="Saif S."/>
            <person name="Shea T."/>
            <person name="Sisk P."/>
            <person name="Sykes S."/>
            <person name="Wortman J."/>
            <person name="Nusbaum C."/>
            <person name="Birren B."/>
        </authorList>
    </citation>
    <scope>NUCLEOTIDE SEQUENCE [LARGE SCALE GENOMIC DNA]</scope>
    <source>
        <strain evidence="9 10">VS20</strain>
    </source>
</reference>
<feature type="compositionally biased region" description="Low complexity" evidence="6">
    <location>
        <begin position="88"/>
        <end position="108"/>
    </location>
</feature>